<proteinExistence type="predicted"/>
<evidence type="ECO:0000313" key="2">
    <source>
        <dbReference type="EMBL" id="GGG81845.1"/>
    </source>
</evidence>
<keyword evidence="3" id="KW-1185">Reference proteome</keyword>
<evidence type="ECO:0000256" key="1">
    <source>
        <dbReference type="SAM" id="Phobius"/>
    </source>
</evidence>
<dbReference type="AlphaFoldDB" id="A0A917M6D8"/>
<sequence>MNMKTSMLRQRIVYGLAVVAAMLLGLGSREYAGQLPPFIVEHFGDALWASMIYFGFRMLWPTMKLTRSTVLAVVFCFGIEASQLYQAEWIQVIRGTTLGALILGKGFLVVDLVRYSAGILISVVVDHFLLARKGRIIK</sequence>
<keyword evidence="1" id="KW-0472">Membrane</keyword>
<reference evidence="2 3" key="1">
    <citation type="journal article" date="2014" name="Int. J. Syst. Evol. Microbiol.">
        <title>Complete genome sequence of Corynebacterium casei LMG S-19264T (=DSM 44701T), isolated from a smear-ripened cheese.</title>
        <authorList>
            <consortium name="US DOE Joint Genome Institute (JGI-PGF)"/>
            <person name="Walter F."/>
            <person name="Albersmeier A."/>
            <person name="Kalinowski J."/>
            <person name="Ruckert C."/>
        </authorList>
    </citation>
    <scope>NUCLEOTIDE SEQUENCE [LARGE SCALE GENOMIC DNA]</scope>
    <source>
        <strain evidence="2 3">CGMCC 1.15286</strain>
    </source>
</reference>
<name>A0A917M6D8_9BACL</name>
<dbReference type="InterPro" id="IPR021257">
    <property type="entry name" value="DUF2809"/>
</dbReference>
<evidence type="ECO:0008006" key="4">
    <source>
        <dbReference type="Google" id="ProtNLM"/>
    </source>
</evidence>
<dbReference type="RefSeq" id="WP_188891422.1">
    <property type="nucleotide sequence ID" value="NZ_BMHY01000010.1"/>
</dbReference>
<organism evidence="2 3">
    <name type="scientific">Paenibacillus radicis</name>
    <name type="common">ex Gao et al. 2016</name>
    <dbReference type="NCBI Taxonomy" id="1737354"/>
    <lineage>
        <taxon>Bacteria</taxon>
        <taxon>Bacillati</taxon>
        <taxon>Bacillota</taxon>
        <taxon>Bacilli</taxon>
        <taxon>Bacillales</taxon>
        <taxon>Paenibacillaceae</taxon>
        <taxon>Paenibacillus</taxon>
    </lineage>
</organism>
<keyword evidence="1" id="KW-1133">Transmembrane helix</keyword>
<feature type="transmembrane region" description="Helical" evidence="1">
    <location>
        <begin position="38"/>
        <end position="56"/>
    </location>
</feature>
<keyword evidence="1" id="KW-0812">Transmembrane</keyword>
<evidence type="ECO:0000313" key="3">
    <source>
        <dbReference type="Proteomes" id="UP000600247"/>
    </source>
</evidence>
<dbReference type="Pfam" id="PF10990">
    <property type="entry name" value="DUF2809"/>
    <property type="match status" value="1"/>
</dbReference>
<feature type="transmembrane region" description="Helical" evidence="1">
    <location>
        <begin position="12"/>
        <end position="32"/>
    </location>
</feature>
<dbReference type="EMBL" id="BMHY01000010">
    <property type="protein sequence ID" value="GGG81845.1"/>
    <property type="molecule type" value="Genomic_DNA"/>
</dbReference>
<comment type="caution">
    <text evidence="2">The sequence shown here is derived from an EMBL/GenBank/DDBJ whole genome shotgun (WGS) entry which is preliminary data.</text>
</comment>
<dbReference type="Proteomes" id="UP000600247">
    <property type="component" value="Unassembled WGS sequence"/>
</dbReference>
<accession>A0A917M6D8</accession>
<gene>
    <name evidence="2" type="ORF">GCM10010918_43940</name>
</gene>
<protein>
    <recommendedName>
        <fullName evidence="4">DUF2809 domain-containing protein</fullName>
    </recommendedName>
</protein>